<dbReference type="AlphaFoldDB" id="A0A6B0SCP8"/>
<evidence type="ECO:0008006" key="4">
    <source>
        <dbReference type="Google" id="ProtNLM"/>
    </source>
</evidence>
<name>A0A6B0SCP8_9EURY</name>
<feature type="transmembrane region" description="Helical" evidence="1">
    <location>
        <begin position="132"/>
        <end position="147"/>
    </location>
</feature>
<keyword evidence="1" id="KW-0812">Transmembrane</keyword>
<feature type="transmembrane region" description="Helical" evidence="1">
    <location>
        <begin position="153"/>
        <end position="172"/>
    </location>
</feature>
<feature type="transmembrane region" description="Helical" evidence="1">
    <location>
        <begin position="59"/>
        <end position="79"/>
    </location>
</feature>
<protein>
    <recommendedName>
        <fullName evidence="4">Glycosyltransferase RgtA/B/C/D-like domain-containing protein</fullName>
    </recommendedName>
</protein>
<reference evidence="2 3" key="1">
    <citation type="submission" date="2019-12" db="EMBL/GenBank/DDBJ databases">
        <title>Isolation and characterization of three novel carbon monoxide-oxidizing members of Halobacteria from salione crusts and soils.</title>
        <authorList>
            <person name="Myers M.R."/>
            <person name="King G.M."/>
        </authorList>
    </citation>
    <scope>NUCLEOTIDE SEQUENCE [LARGE SCALE GENOMIC DNA]</scope>
    <source>
        <strain evidence="2 3">PCN9</strain>
    </source>
</reference>
<accession>A0A6B0SCP8</accession>
<keyword evidence="1" id="KW-0472">Membrane</keyword>
<evidence type="ECO:0000313" key="3">
    <source>
        <dbReference type="Proteomes" id="UP000471521"/>
    </source>
</evidence>
<keyword evidence="3" id="KW-1185">Reference proteome</keyword>
<feature type="transmembrane region" description="Helical" evidence="1">
    <location>
        <begin position="313"/>
        <end position="332"/>
    </location>
</feature>
<comment type="caution">
    <text evidence="2">The sequence shown here is derived from an EMBL/GenBank/DDBJ whole genome shotgun (WGS) entry which is preliminary data.</text>
</comment>
<evidence type="ECO:0000256" key="1">
    <source>
        <dbReference type="SAM" id="Phobius"/>
    </source>
</evidence>
<feature type="transmembrane region" description="Helical" evidence="1">
    <location>
        <begin position="344"/>
        <end position="364"/>
    </location>
</feature>
<dbReference type="RefSeq" id="WP_159525061.1">
    <property type="nucleotide sequence ID" value="NZ_WUUU01000006.1"/>
</dbReference>
<evidence type="ECO:0000313" key="2">
    <source>
        <dbReference type="EMBL" id="MXR19474.1"/>
    </source>
</evidence>
<feature type="transmembrane region" description="Helical" evidence="1">
    <location>
        <begin position="256"/>
        <end position="273"/>
    </location>
</feature>
<feature type="transmembrane region" description="Helical" evidence="1">
    <location>
        <begin position="91"/>
        <end position="120"/>
    </location>
</feature>
<feature type="transmembrane region" description="Helical" evidence="1">
    <location>
        <begin position="285"/>
        <end position="307"/>
    </location>
</feature>
<proteinExistence type="predicted"/>
<dbReference type="OrthoDB" id="137309at2157"/>
<feature type="transmembrane region" description="Helical" evidence="1">
    <location>
        <begin position="184"/>
        <end position="203"/>
    </location>
</feature>
<organism evidence="2 3">
    <name type="scientific">Halobacterium bonnevillei</name>
    <dbReference type="NCBI Taxonomy" id="2692200"/>
    <lineage>
        <taxon>Archaea</taxon>
        <taxon>Methanobacteriati</taxon>
        <taxon>Methanobacteriota</taxon>
        <taxon>Stenosarchaea group</taxon>
        <taxon>Halobacteria</taxon>
        <taxon>Halobacteriales</taxon>
        <taxon>Halobacteriaceae</taxon>
        <taxon>Halobacterium</taxon>
    </lineage>
</organism>
<sequence>MAGDMLSHAGDIRTIQFHGSIISTSRVHFSNQYRPMFHLLFIVLDSVTRTLLVFNESFVAFGVVDLFSAFVFLLLSGTFCRSYNIPGVYGVYGALLVVFTGIAPSNMAFETLFVLALLLLARVTTVAESRRFLFLFVVVAVSLWPFHQLPPVMLTFVAGLAVILHLPGLREWLPQFGVIRLRKLSGVVLLLPFLVGVPGYLWWTHAPYFKMAVGRLFGLAATGGSAATQQTSVLFEEFGFTLFEFGLLVLKTRGPTILLLMLGGLGGMFVLLPQHRVETPRIPPILFFIFAIGGLWTPLEFVGGGLGLGYGRALLMIKMIIPLFVGIFLFVSFRWVRRIRRDHFLTAAAVFLLISSSLTAGLLLHQASLQSSPWVASGNNNIVESELDGWEWYLENKSAEHGTVTLARRPDRFMQFFLTARERVRRSDNVRYAPGDRRTTVPPHFGNTTLGAQFGDAYYIDTAAGRLNRLEVHPEWGVFVREDFERLEADPTTNRIYQNGNVNIYRVTNATKN</sequence>
<keyword evidence="1" id="KW-1133">Transmembrane helix</keyword>
<gene>
    <name evidence="2" type="ORF">GRX66_02215</name>
</gene>
<dbReference type="Proteomes" id="UP000471521">
    <property type="component" value="Unassembled WGS sequence"/>
</dbReference>
<dbReference type="EMBL" id="WUUU01000006">
    <property type="protein sequence ID" value="MXR19474.1"/>
    <property type="molecule type" value="Genomic_DNA"/>
</dbReference>